<keyword evidence="3" id="KW-0805">Transcription regulation</keyword>
<comment type="caution">
    <text evidence="7">The sequence shown here is derived from an EMBL/GenBank/DDBJ whole genome shotgun (WGS) entry which is preliminary data.</text>
</comment>
<dbReference type="EMBL" id="MU069613">
    <property type="protein sequence ID" value="KAF5837507.1"/>
    <property type="molecule type" value="Genomic_DNA"/>
</dbReference>
<comment type="subcellular location">
    <subcellularLocation>
        <location evidence="1">Nucleus</location>
    </subcellularLocation>
</comment>
<gene>
    <name evidence="7" type="ORF">DUNSADRAFT_4254</name>
</gene>
<keyword evidence="8" id="KW-1185">Reference proteome</keyword>
<dbReference type="Pfam" id="PF02969">
    <property type="entry name" value="TAF"/>
    <property type="match status" value="1"/>
</dbReference>
<dbReference type="InterPro" id="IPR009072">
    <property type="entry name" value="Histone-fold"/>
</dbReference>
<evidence type="ECO:0000256" key="1">
    <source>
        <dbReference type="ARBA" id="ARBA00004123"/>
    </source>
</evidence>
<sequence length="124" mass="13612">MSFINTSTIDDIAHSLDISKLSHEAAKALAPDTEYRMRELIQPLYGFSNKDPAKYIKAAGHPDLYCLQDKELSIEQLRGQLTFRTKIHITAAKIRMTADTAMALPCAAAPLMLPCQCTLSTASA</sequence>
<dbReference type="Proteomes" id="UP000815325">
    <property type="component" value="Unassembled WGS sequence"/>
</dbReference>
<feature type="domain" description="TATA box binding protein associated factor (TAF) histone-like fold" evidence="6">
    <location>
        <begin position="1"/>
        <end position="43"/>
    </location>
</feature>
<dbReference type="PANTHER" id="PTHR10221:SF9">
    <property type="entry name" value="TRANSCRIPTION INITIATION FACTOR TFIID SUBUNIT 6"/>
    <property type="match status" value="1"/>
</dbReference>
<evidence type="ECO:0000256" key="4">
    <source>
        <dbReference type="ARBA" id="ARBA00023163"/>
    </source>
</evidence>
<proteinExistence type="inferred from homology"/>
<protein>
    <recommendedName>
        <fullName evidence="6">TATA box binding protein associated factor (TAF) histone-like fold domain-containing protein</fullName>
    </recommendedName>
</protein>
<organism evidence="7 8">
    <name type="scientific">Dunaliella salina</name>
    <name type="common">Green alga</name>
    <name type="synonym">Protococcus salinus</name>
    <dbReference type="NCBI Taxonomy" id="3046"/>
    <lineage>
        <taxon>Eukaryota</taxon>
        <taxon>Viridiplantae</taxon>
        <taxon>Chlorophyta</taxon>
        <taxon>core chlorophytes</taxon>
        <taxon>Chlorophyceae</taxon>
        <taxon>CS clade</taxon>
        <taxon>Chlamydomonadales</taxon>
        <taxon>Dunaliellaceae</taxon>
        <taxon>Dunaliella</taxon>
    </lineage>
</organism>
<evidence type="ECO:0000256" key="3">
    <source>
        <dbReference type="ARBA" id="ARBA00023015"/>
    </source>
</evidence>
<name>A0ABQ7GSC0_DUNSA</name>
<evidence type="ECO:0000259" key="6">
    <source>
        <dbReference type="Pfam" id="PF02969"/>
    </source>
</evidence>
<accession>A0ABQ7GSC0</accession>
<evidence type="ECO:0000313" key="7">
    <source>
        <dbReference type="EMBL" id="KAF5837507.1"/>
    </source>
</evidence>
<reference evidence="7" key="1">
    <citation type="submission" date="2017-08" db="EMBL/GenBank/DDBJ databases">
        <authorList>
            <person name="Polle J.E."/>
            <person name="Barry K."/>
            <person name="Cushman J."/>
            <person name="Schmutz J."/>
            <person name="Tran D."/>
            <person name="Hathwaick L.T."/>
            <person name="Yim W.C."/>
            <person name="Jenkins J."/>
            <person name="Mckie-Krisberg Z.M."/>
            <person name="Prochnik S."/>
            <person name="Lindquist E."/>
            <person name="Dockter R.B."/>
            <person name="Adam C."/>
            <person name="Molina H."/>
            <person name="Bunkerborg J."/>
            <person name="Jin E."/>
            <person name="Buchheim M."/>
            <person name="Magnuson J."/>
        </authorList>
    </citation>
    <scope>NUCLEOTIDE SEQUENCE</scope>
    <source>
        <strain evidence="7">CCAP 19/18</strain>
    </source>
</reference>
<dbReference type="InterPro" id="IPR004823">
    <property type="entry name" value="TAF_TATA-bd_Histone-like_dom"/>
</dbReference>
<evidence type="ECO:0000256" key="5">
    <source>
        <dbReference type="ARBA" id="ARBA00023242"/>
    </source>
</evidence>
<comment type="similarity">
    <text evidence="2">Belongs to the TAF6 family.</text>
</comment>
<dbReference type="Gene3D" id="1.10.20.10">
    <property type="entry name" value="Histone, subunit A"/>
    <property type="match status" value="1"/>
</dbReference>
<evidence type="ECO:0000256" key="2">
    <source>
        <dbReference type="ARBA" id="ARBA00007688"/>
    </source>
</evidence>
<evidence type="ECO:0000313" key="8">
    <source>
        <dbReference type="Proteomes" id="UP000815325"/>
    </source>
</evidence>
<keyword evidence="5" id="KW-0539">Nucleus</keyword>
<keyword evidence="4" id="KW-0804">Transcription</keyword>
<dbReference type="PANTHER" id="PTHR10221">
    <property type="entry name" value="TRANSCRIPTION INITIATION FACTOR TFIID SUBUNIT 6"/>
    <property type="match status" value="1"/>
</dbReference>
<dbReference type="InterPro" id="IPR037796">
    <property type="entry name" value="TAF6"/>
</dbReference>